<organism evidence="2 3">
    <name type="scientific">Polymorphospora rubra</name>
    <dbReference type="NCBI Taxonomy" id="338584"/>
    <lineage>
        <taxon>Bacteria</taxon>
        <taxon>Bacillati</taxon>
        <taxon>Actinomycetota</taxon>
        <taxon>Actinomycetes</taxon>
        <taxon>Micromonosporales</taxon>
        <taxon>Micromonosporaceae</taxon>
        <taxon>Polymorphospora</taxon>
    </lineage>
</organism>
<evidence type="ECO:0000313" key="2">
    <source>
        <dbReference type="EMBL" id="BCJ65154.1"/>
    </source>
</evidence>
<protein>
    <recommendedName>
        <fullName evidence="1">DUF559 domain-containing protein</fullName>
    </recommendedName>
</protein>
<gene>
    <name evidence="2" type="ORF">Prubr_21750</name>
</gene>
<dbReference type="InterPro" id="IPR011335">
    <property type="entry name" value="Restrct_endonuc-II-like"/>
</dbReference>
<name>A0A810MXE2_9ACTN</name>
<dbReference type="SUPFAM" id="SSF52980">
    <property type="entry name" value="Restriction endonuclease-like"/>
    <property type="match status" value="1"/>
</dbReference>
<accession>A0A810MXE2</accession>
<proteinExistence type="predicted"/>
<reference evidence="2" key="1">
    <citation type="submission" date="2020-08" db="EMBL/GenBank/DDBJ databases">
        <title>Whole genome shotgun sequence of Polymorphospora rubra NBRC 101157.</title>
        <authorList>
            <person name="Komaki H."/>
            <person name="Tamura T."/>
        </authorList>
    </citation>
    <scope>NUCLEOTIDE SEQUENCE</scope>
    <source>
        <strain evidence="2">NBRC 101157</strain>
    </source>
</reference>
<dbReference type="Proteomes" id="UP000680866">
    <property type="component" value="Chromosome"/>
</dbReference>
<dbReference type="KEGG" id="pry:Prubr_21750"/>
<dbReference type="RefSeq" id="WP_212824435.1">
    <property type="nucleotide sequence ID" value="NZ_AP023359.1"/>
</dbReference>
<dbReference type="Pfam" id="PF04480">
    <property type="entry name" value="DUF559"/>
    <property type="match status" value="1"/>
</dbReference>
<evidence type="ECO:0000313" key="3">
    <source>
        <dbReference type="Proteomes" id="UP000680866"/>
    </source>
</evidence>
<dbReference type="InterPro" id="IPR007569">
    <property type="entry name" value="DUF559"/>
</dbReference>
<feature type="domain" description="DUF559" evidence="1">
    <location>
        <begin position="228"/>
        <end position="290"/>
    </location>
</feature>
<dbReference type="EMBL" id="AP023359">
    <property type="protein sequence ID" value="BCJ65154.1"/>
    <property type="molecule type" value="Genomic_DNA"/>
</dbReference>
<evidence type="ECO:0000259" key="1">
    <source>
        <dbReference type="Pfam" id="PF04480"/>
    </source>
</evidence>
<keyword evidence="3" id="KW-1185">Reference proteome</keyword>
<sequence length="312" mass="34232">MTDLYDAAAALPRLLRGAGPPRPTGSLPPPAAVRWESATGHLHRSRSAPQARPDLLDVVRGTLRVTPPAAVVAHHTAAQLHGFGVVPVRSVHVAVPGGTPVPQRRGVTAHESVLPFGDLTEVCGLPCLPAPRTAVDLARTLPRPDALAILDAALRSGAVTVETLTAELVRHDRLRGIRQARELAAIASPLAECRQETHLRLVLHDGRLPAPAPQLGVTDEWGVERHRTDLGYLRQRVGVEYDGIAHLDRRGSRLDPRRHDWLTRQGWTIRYVSDDDLYRRPDLLVAAVRATLTRRSWWRPRPYAEVPRSATG</sequence>
<dbReference type="AlphaFoldDB" id="A0A810MXE2"/>